<evidence type="ECO:0008006" key="3">
    <source>
        <dbReference type="Google" id="ProtNLM"/>
    </source>
</evidence>
<keyword evidence="2" id="KW-1185">Reference proteome</keyword>
<proteinExistence type="predicted"/>
<accession>A0A2J6R8K8</accession>
<sequence>MDGLSAAASGIAVVSLAIQLVDSVREIRRFLRDVSEAPKELKRLMDLLEQLELILENIGALVERQQQGATQTDVDMSGSIMRAMKTYYDGKQQGDEDFRFFQTGFQKRDIEDFEKQLHDAISSLNLTMTTNLTIVHSHGIGHLLAQVTATNQMTSSISKDLLLLKNGSSADTNYRLSVTATARIQGNNQQAKAKLSKRREIAFSSFSGPLGRLTIKREARASVFEDEEKLSNISRTQSGSTWVFMPSFLSYAFDFRYLNTCGSVERTLRTYPIVPYSHPVWEMCEQGDLRGIQKLLSNRDISPFSVNSNGWTLLHAAVGYAKPGLCRFLLDLGLTGEETDVDGLSCYRYIGFTTRRHNIDVEKTYEVLLWCASKSDVTSFHAELFSYFFLCHSASFFIRMVGDVLTKENINDCWRPPLAIASRIFGRCSPSDRNLLKPTIQYLISLGVDVHRGPEVMFTSLDLILEETDCPWDSLSIGKEWLDILIESRIDVMEYLRTKYRLHFDPSRSLPMLCSKWDFDYRARYLIISEEPPSISWDWFIDGEGNAFEVLEEFKNFGPGGHDICWEHRWPSSMYNWPFFYSRWHLLAEYIRSLSRAGIAAVQLAEERFERRWHKKARKIARTQGVIHRSPKIPGAWID</sequence>
<dbReference type="SUPFAM" id="SSF48403">
    <property type="entry name" value="Ankyrin repeat"/>
    <property type="match status" value="1"/>
</dbReference>
<evidence type="ECO:0000313" key="1">
    <source>
        <dbReference type="EMBL" id="PMD34840.1"/>
    </source>
</evidence>
<dbReference type="Gene3D" id="1.25.40.20">
    <property type="entry name" value="Ankyrin repeat-containing domain"/>
    <property type="match status" value="1"/>
</dbReference>
<organism evidence="1 2">
    <name type="scientific">Hyaloscypha variabilis (strain UAMH 11265 / GT02V1 / F)</name>
    <name type="common">Meliniomyces variabilis</name>
    <dbReference type="NCBI Taxonomy" id="1149755"/>
    <lineage>
        <taxon>Eukaryota</taxon>
        <taxon>Fungi</taxon>
        <taxon>Dikarya</taxon>
        <taxon>Ascomycota</taxon>
        <taxon>Pezizomycotina</taxon>
        <taxon>Leotiomycetes</taxon>
        <taxon>Helotiales</taxon>
        <taxon>Hyaloscyphaceae</taxon>
        <taxon>Hyaloscypha</taxon>
        <taxon>Hyaloscypha variabilis</taxon>
    </lineage>
</organism>
<dbReference type="EMBL" id="KZ613953">
    <property type="protein sequence ID" value="PMD34840.1"/>
    <property type="molecule type" value="Genomic_DNA"/>
</dbReference>
<dbReference type="STRING" id="1149755.A0A2J6R8K8"/>
<evidence type="ECO:0000313" key="2">
    <source>
        <dbReference type="Proteomes" id="UP000235786"/>
    </source>
</evidence>
<dbReference type="AlphaFoldDB" id="A0A2J6R8K8"/>
<dbReference type="InterPro" id="IPR036770">
    <property type="entry name" value="Ankyrin_rpt-contain_sf"/>
</dbReference>
<name>A0A2J6R8K8_HYAVF</name>
<gene>
    <name evidence="1" type="ORF">L207DRAFT_588345</name>
</gene>
<protein>
    <recommendedName>
        <fullName evidence="3">Fungal N-terminal domain-containing protein</fullName>
    </recommendedName>
</protein>
<dbReference type="OrthoDB" id="539213at2759"/>
<reference evidence="1 2" key="1">
    <citation type="submission" date="2016-04" db="EMBL/GenBank/DDBJ databases">
        <title>A degradative enzymes factory behind the ericoid mycorrhizal symbiosis.</title>
        <authorList>
            <consortium name="DOE Joint Genome Institute"/>
            <person name="Martino E."/>
            <person name="Morin E."/>
            <person name="Grelet G."/>
            <person name="Kuo A."/>
            <person name="Kohler A."/>
            <person name="Daghino S."/>
            <person name="Barry K."/>
            <person name="Choi C."/>
            <person name="Cichocki N."/>
            <person name="Clum A."/>
            <person name="Copeland A."/>
            <person name="Hainaut M."/>
            <person name="Haridas S."/>
            <person name="Labutti K."/>
            <person name="Lindquist E."/>
            <person name="Lipzen A."/>
            <person name="Khouja H.-R."/>
            <person name="Murat C."/>
            <person name="Ohm R."/>
            <person name="Olson A."/>
            <person name="Spatafora J."/>
            <person name="Veneault-Fourrey C."/>
            <person name="Henrissat B."/>
            <person name="Grigoriev I."/>
            <person name="Martin F."/>
            <person name="Perotto S."/>
        </authorList>
    </citation>
    <scope>NUCLEOTIDE SEQUENCE [LARGE SCALE GENOMIC DNA]</scope>
    <source>
        <strain evidence="1 2">F</strain>
    </source>
</reference>
<dbReference type="Proteomes" id="UP000235786">
    <property type="component" value="Unassembled WGS sequence"/>
</dbReference>